<dbReference type="EMBL" id="NMUJ01000018">
    <property type="protein sequence ID" value="OYV03162.1"/>
    <property type="molecule type" value="Genomic_DNA"/>
</dbReference>
<dbReference type="Gene3D" id="3.40.50.720">
    <property type="entry name" value="NAD(P)-binding Rossmann-like Domain"/>
    <property type="match status" value="1"/>
</dbReference>
<gene>
    <name evidence="1" type="ORF">CGW93_02085</name>
</gene>
<accession>A0A257LUQ5</accession>
<dbReference type="PANTHER" id="PTHR42869:SF1">
    <property type="entry name" value="SLL0572 PROTEIN"/>
    <property type="match status" value="1"/>
</dbReference>
<comment type="caution">
    <text evidence="1">The sequence shown here is derived from an EMBL/GenBank/DDBJ whole genome shotgun (WGS) entry which is preliminary data.</text>
</comment>
<dbReference type="InterPro" id="IPR053199">
    <property type="entry name" value="cDPG_synthetase-like"/>
</dbReference>
<dbReference type="AlphaFoldDB" id="A0A257LUQ5"/>
<dbReference type="SUPFAM" id="SSF52540">
    <property type="entry name" value="P-loop containing nucleoside triphosphate hydrolases"/>
    <property type="match status" value="1"/>
</dbReference>
<reference evidence="2" key="1">
    <citation type="submission" date="2017-07" db="EMBL/GenBank/DDBJ databases">
        <title>Novel pathways for hydrocarbon cycling and metabolic interdependencies in hydrothermal sediment communities.</title>
        <authorList>
            <person name="Dombrowski N."/>
            <person name="Seitz K."/>
            <person name="Teske A."/>
            <person name="Baker B."/>
        </authorList>
    </citation>
    <scope>NUCLEOTIDE SEQUENCE [LARGE SCALE GENOMIC DNA]</scope>
</reference>
<protein>
    <submittedName>
        <fullName evidence="1">GTPase</fullName>
    </submittedName>
</protein>
<sequence length="441" mass="49314">MGRKRVIIMGAAGRDFHNFNLLFRDNTTYEVVAFTAAQIPNIENRIYPPELAGKLYPNGIPIYPEAEIPTLIKKYNVDIVVFSYSDVSHQYVMERASKVLSAGANFMLLGPQDTMLKSHLPVISITATRTGSGKSQTTRKVANLLKSHGKNVVIVRHPMPYGDLRKQITQRFASLDDLDRHNCTIEEREEYEPHINNGIVVYAGIDYGQILHEAESEADIIIWDGGNNDLPFFKPDLSIVVTDPHRPGNEISYYPGLVNLLLADVVIVNKIDSARWSDIQTVLKNIKKYNPRATVIEAASPIFVEHPDRIKDKAVLVVEDGPTLTHGEMPYGAGVIAAQKYGAREIIDPRPYAKGSIKQTFAKYTHIGSLLPAMGYSETQIKELAATINSIPYETLIIATPIDLRRLISIDKPSCRVKYELEEIGYPKLDDVLRPFYAQPG</sequence>
<evidence type="ECO:0000313" key="1">
    <source>
        <dbReference type="EMBL" id="OYV03162.1"/>
    </source>
</evidence>
<dbReference type="PANTHER" id="PTHR42869">
    <property type="entry name" value="SLL0572 PROTEIN"/>
    <property type="match status" value="1"/>
</dbReference>
<evidence type="ECO:0000313" key="2">
    <source>
        <dbReference type="Proteomes" id="UP000216312"/>
    </source>
</evidence>
<proteinExistence type="predicted"/>
<dbReference type="InterPro" id="IPR027417">
    <property type="entry name" value="P-loop_NTPase"/>
</dbReference>
<name>A0A257LUQ5_UNCW3</name>
<dbReference type="Proteomes" id="UP000216312">
    <property type="component" value="Unassembled WGS sequence"/>
</dbReference>
<dbReference type="Gene3D" id="3.40.50.300">
    <property type="entry name" value="P-loop containing nucleotide triphosphate hydrolases"/>
    <property type="match status" value="1"/>
</dbReference>
<organism evidence="1 2">
    <name type="scientific">candidate division WOR-3 bacterium 4484_18</name>
    <dbReference type="NCBI Taxonomy" id="2020626"/>
    <lineage>
        <taxon>Bacteria</taxon>
        <taxon>Bacteria division WOR-3</taxon>
    </lineage>
</organism>